<dbReference type="WBParaSite" id="ALUE_0000966701-mRNA-1">
    <property type="protein sequence ID" value="ALUE_0000966701-mRNA-1"/>
    <property type="gene ID" value="ALUE_0000966701"/>
</dbReference>
<dbReference type="AlphaFoldDB" id="A0A0M3I0K0"/>
<sequence length="46" mass="5697">MHVRHAVTMIVLWFFHQFALHLSSLWFKMRITPSRRKDRASERRSE</sequence>
<protein>
    <submittedName>
        <fullName evidence="3">TLC domain-containing protein</fullName>
    </submittedName>
</protein>
<proteinExistence type="predicted"/>
<feature type="transmembrane region" description="Helical" evidence="1">
    <location>
        <begin position="6"/>
        <end position="27"/>
    </location>
</feature>
<accession>A0A0M3I0K0</accession>
<keyword evidence="1" id="KW-0812">Transmembrane</keyword>
<evidence type="ECO:0000256" key="1">
    <source>
        <dbReference type="SAM" id="Phobius"/>
    </source>
</evidence>
<organism evidence="2 3">
    <name type="scientific">Ascaris lumbricoides</name>
    <name type="common">Giant roundworm</name>
    <dbReference type="NCBI Taxonomy" id="6252"/>
    <lineage>
        <taxon>Eukaryota</taxon>
        <taxon>Metazoa</taxon>
        <taxon>Ecdysozoa</taxon>
        <taxon>Nematoda</taxon>
        <taxon>Chromadorea</taxon>
        <taxon>Rhabditida</taxon>
        <taxon>Spirurina</taxon>
        <taxon>Ascaridomorpha</taxon>
        <taxon>Ascaridoidea</taxon>
        <taxon>Ascarididae</taxon>
        <taxon>Ascaris</taxon>
    </lineage>
</organism>
<keyword evidence="1" id="KW-0472">Membrane</keyword>
<keyword evidence="1" id="KW-1133">Transmembrane helix</keyword>
<name>A0A0M3I0K0_ASCLU</name>
<dbReference type="Proteomes" id="UP000036681">
    <property type="component" value="Unplaced"/>
</dbReference>
<evidence type="ECO:0000313" key="2">
    <source>
        <dbReference type="Proteomes" id="UP000036681"/>
    </source>
</evidence>
<reference evidence="3" key="1">
    <citation type="submission" date="2017-02" db="UniProtKB">
        <authorList>
            <consortium name="WormBaseParasite"/>
        </authorList>
    </citation>
    <scope>IDENTIFICATION</scope>
</reference>
<keyword evidence="2" id="KW-1185">Reference proteome</keyword>
<evidence type="ECO:0000313" key="3">
    <source>
        <dbReference type="WBParaSite" id="ALUE_0000966701-mRNA-1"/>
    </source>
</evidence>